<dbReference type="EMBL" id="FQYP01000007">
    <property type="protein sequence ID" value="SHJ33825.1"/>
    <property type="molecule type" value="Genomic_DNA"/>
</dbReference>
<dbReference type="OrthoDB" id="5372493at2"/>
<dbReference type="RefSeq" id="WP_073318644.1">
    <property type="nucleotide sequence ID" value="NZ_FQYP01000007.1"/>
</dbReference>
<feature type="domain" description="DUF434" evidence="1">
    <location>
        <begin position="24"/>
        <end position="79"/>
    </location>
</feature>
<dbReference type="InterPro" id="IPR041652">
    <property type="entry name" value="DUF5616"/>
</dbReference>
<accession>A0A1M6IH95</accession>
<protein>
    <recommendedName>
        <fullName evidence="5">DUF434 domain-containing protein</fullName>
    </recommendedName>
</protein>
<proteinExistence type="predicted"/>
<feature type="domain" description="DUF5616" evidence="2">
    <location>
        <begin position="84"/>
        <end position="221"/>
    </location>
</feature>
<reference evidence="4" key="1">
    <citation type="submission" date="2016-11" db="EMBL/GenBank/DDBJ databases">
        <authorList>
            <person name="Varghese N."/>
            <person name="Submissions S."/>
        </authorList>
    </citation>
    <scope>NUCLEOTIDE SEQUENCE [LARGE SCALE GENOMIC DNA]</scope>
    <source>
        <strain evidence="4">DSM 22623</strain>
    </source>
</reference>
<dbReference type="PANTHER" id="PTHR42252:SF1">
    <property type="entry name" value="DUF434 DOMAIN-CONTAINING PROTEIN"/>
    <property type="match status" value="1"/>
</dbReference>
<dbReference type="InterPro" id="IPR007368">
    <property type="entry name" value="DUF434"/>
</dbReference>
<sequence length="237" mass="26773">MTTRNRGKEASDDRLFGSSLVLEKLKEAAEDMCYLLSRGFAEKSSIQLVGNRYRLNARQQKALRGISASKQQISLRKERVLLPKELKGMTVAIDGFNLLITLESALSGAYIFKGLDGCYRDISGVHGTYKRVQKTQQVLQMVADALQELGVLTVHWYFDAPVSNSGRLKTHLREMAEQQDLPWHIDLVNDPDKVLADSLDIVVSSDAWILDRAERNFNLVEYLLENKITKKCIVEVS</sequence>
<dbReference type="Pfam" id="PF18481">
    <property type="entry name" value="DUF5616"/>
    <property type="match status" value="1"/>
</dbReference>
<organism evidence="3 4">
    <name type="scientific">Aquimarina spongiae</name>
    <dbReference type="NCBI Taxonomy" id="570521"/>
    <lineage>
        <taxon>Bacteria</taxon>
        <taxon>Pseudomonadati</taxon>
        <taxon>Bacteroidota</taxon>
        <taxon>Flavobacteriia</taxon>
        <taxon>Flavobacteriales</taxon>
        <taxon>Flavobacteriaceae</taxon>
        <taxon>Aquimarina</taxon>
    </lineage>
</organism>
<evidence type="ECO:0000313" key="4">
    <source>
        <dbReference type="Proteomes" id="UP000184432"/>
    </source>
</evidence>
<evidence type="ECO:0000259" key="2">
    <source>
        <dbReference type="Pfam" id="PF18481"/>
    </source>
</evidence>
<dbReference type="Proteomes" id="UP000184432">
    <property type="component" value="Unassembled WGS sequence"/>
</dbReference>
<keyword evidence="4" id="KW-1185">Reference proteome</keyword>
<gene>
    <name evidence="3" type="ORF">SAMN04488508_107365</name>
</gene>
<evidence type="ECO:0000313" key="3">
    <source>
        <dbReference type="EMBL" id="SHJ33825.1"/>
    </source>
</evidence>
<dbReference type="PANTHER" id="PTHR42252">
    <property type="entry name" value="DUF5616 DOMAIN-CONTAINING PROTEIN"/>
    <property type="match status" value="1"/>
</dbReference>
<evidence type="ECO:0008006" key="5">
    <source>
        <dbReference type="Google" id="ProtNLM"/>
    </source>
</evidence>
<dbReference type="STRING" id="570521.SAMN04488508_107365"/>
<evidence type="ECO:0000259" key="1">
    <source>
        <dbReference type="Pfam" id="PF04256"/>
    </source>
</evidence>
<name>A0A1M6IH95_9FLAO</name>
<dbReference type="Pfam" id="PF04256">
    <property type="entry name" value="DUF434"/>
    <property type="match status" value="1"/>
</dbReference>
<dbReference type="AlphaFoldDB" id="A0A1M6IH95"/>